<accession>B1TC68</accession>
<name>B1TC68_9BURK</name>
<feature type="compositionally biased region" description="Basic and acidic residues" evidence="1">
    <location>
        <begin position="257"/>
        <end position="270"/>
    </location>
</feature>
<protein>
    <submittedName>
        <fullName evidence="2">Uncharacterized protein</fullName>
    </submittedName>
</protein>
<organism evidence="2 3">
    <name type="scientific">Burkholderia ambifaria MEX-5</name>
    <dbReference type="NCBI Taxonomy" id="396597"/>
    <lineage>
        <taxon>Bacteria</taxon>
        <taxon>Pseudomonadati</taxon>
        <taxon>Pseudomonadota</taxon>
        <taxon>Betaproteobacteria</taxon>
        <taxon>Burkholderiales</taxon>
        <taxon>Burkholderiaceae</taxon>
        <taxon>Burkholderia</taxon>
        <taxon>Burkholderia cepacia complex</taxon>
    </lineage>
</organism>
<reference evidence="2 3" key="1">
    <citation type="submission" date="2008-03" db="EMBL/GenBank/DDBJ databases">
        <title>Sequencing of the draft genome and assembly of Burkholderia ambifaria MEX-5.</title>
        <authorList>
            <consortium name="US DOE Joint Genome Institute (JGI-PGF)"/>
            <person name="Copeland A."/>
            <person name="Lucas S."/>
            <person name="Lapidus A."/>
            <person name="Glavina del Rio T."/>
            <person name="Dalin E."/>
            <person name="Tice H."/>
            <person name="Bruce D."/>
            <person name="Goodwin L."/>
            <person name="Pitluck S."/>
            <person name="Larimer F."/>
            <person name="Land M.L."/>
            <person name="Hauser L."/>
            <person name="Tiedje J."/>
            <person name="Richardson P."/>
        </authorList>
    </citation>
    <scope>NUCLEOTIDE SEQUENCE [LARGE SCALE GENOMIC DNA]</scope>
    <source>
        <strain evidence="2 3">MEX-5</strain>
    </source>
</reference>
<feature type="compositionally biased region" description="Basic residues" evidence="1">
    <location>
        <begin position="271"/>
        <end position="280"/>
    </location>
</feature>
<evidence type="ECO:0000256" key="1">
    <source>
        <dbReference type="SAM" id="MobiDB-lite"/>
    </source>
</evidence>
<dbReference type="EMBL" id="ABLK01000244">
    <property type="protein sequence ID" value="EDT38829.1"/>
    <property type="molecule type" value="Genomic_DNA"/>
</dbReference>
<proteinExistence type="predicted"/>
<feature type="region of interest" description="Disordered" evidence="1">
    <location>
        <begin position="1"/>
        <end position="21"/>
    </location>
</feature>
<sequence>MQHEHLARAAHGGDRCAGHAGERGIGELVDVHDLRDRQARRIDAVEAARDEFVARDEVRARRHEAQIERIALRRAVDHAAQAGAQHLHGDREIAVGDQRDFGLQREHARDLADHAVLADDRRAVLDALLRTLADHDLLRERVARVVLDLDRGRLRRDVLAQIEHRAQMHVFLREHGGLVGLRGQLQVALAQRVVVVAQRRARDGDVGRAHEQVARHERRALQRVQHGAEHAADDFERAEARVRHEERDGEGDEEDEPRERGRTLLEEGRRTVFHGRRRARGDRLNNAQTRKRRGGSF</sequence>
<feature type="region of interest" description="Disordered" evidence="1">
    <location>
        <begin position="220"/>
        <end position="297"/>
    </location>
</feature>
<evidence type="ECO:0000313" key="3">
    <source>
        <dbReference type="Proteomes" id="UP000004814"/>
    </source>
</evidence>
<dbReference type="Proteomes" id="UP000004814">
    <property type="component" value="Unassembled WGS sequence"/>
</dbReference>
<dbReference type="AlphaFoldDB" id="B1TC68"/>
<evidence type="ECO:0000313" key="2">
    <source>
        <dbReference type="EMBL" id="EDT38829.1"/>
    </source>
</evidence>
<gene>
    <name evidence="2" type="ORF">BamMEX5DRAFT_5384</name>
</gene>
<comment type="caution">
    <text evidence="2">The sequence shown here is derived from an EMBL/GenBank/DDBJ whole genome shotgun (WGS) entry which is preliminary data.</text>
</comment>
<feature type="compositionally biased region" description="Basic and acidic residues" evidence="1">
    <location>
        <begin position="226"/>
        <end position="247"/>
    </location>
</feature>